<proteinExistence type="predicted"/>
<feature type="transmembrane region" description="Helical" evidence="1">
    <location>
        <begin position="7"/>
        <end position="26"/>
    </location>
</feature>
<evidence type="ECO:0000313" key="3">
    <source>
        <dbReference type="Proteomes" id="UP001355207"/>
    </source>
</evidence>
<keyword evidence="1" id="KW-0472">Membrane</keyword>
<protein>
    <recommendedName>
        <fullName evidence="4">AMP-dependent synthetase/ligase domain-containing protein</fullName>
    </recommendedName>
</protein>
<sequence length="594" mass="65121">MDIEIDNLTVFLLFTLATLAIYHRFFSTPQPLVHPLLLGKQSDISSIRQNNETGVYRSWATGQGAPLTVRPANSVKVVSDVVNGPKITESTRQRYILDVPLTDEGLSEIIRLIPIGLSLLFPNIKSTKEDPSSIITLLPPSPTTSLPLLLLSISSTPDKPLIILPKPNLLSQALESKNHAQPGIIVIHLSLLHDVIEQAYETSSEIGILLIGDPEKSSEIIIKTAKSKGIQIKYWEDLWEIAESPQAKNHVQVESTYADVHSYYYSDQNDEIVVTKVTHLNVTAGIASLLSLFPADKRPSAALNDTVASAVPLITPLGMTIALASIWTGAGFRLIGNREPIWDPEEIDHAAELSVLADKEKGLPKPTILFISPKHHHALLNRLQYTFTSHPFASLAARHKGHSIRAGHIDRDSLWDRVLWSGMRENVLGGIAGQRLRGVILVGDAPPPSALGASHLLLSLPLTRLHSSPYSAGPVFVTHFYDLQTPGVNHILKEVDMWEEKPSTTTMGERQILDKVHSGPPASNIEAILKGENVNKGYEAEEGHPIHGKIWIRGPSVLERVDGQAQIVDGWIDIGEHAKVQTNGTFIVDQPLHS</sequence>
<keyword evidence="3" id="KW-1185">Reference proteome</keyword>
<dbReference type="InterPro" id="IPR042099">
    <property type="entry name" value="ANL_N_sf"/>
</dbReference>
<keyword evidence="1" id="KW-1133">Transmembrane helix</keyword>
<organism evidence="2 3">
    <name type="scientific">Kwoniella dendrophila CBS 6074</name>
    <dbReference type="NCBI Taxonomy" id="1295534"/>
    <lineage>
        <taxon>Eukaryota</taxon>
        <taxon>Fungi</taxon>
        <taxon>Dikarya</taxon>
        <taxon>Basidiomycota</taxon>
        <taxon>Agaricomycotina</taxon>
        <taxon>Tremellomycetes</taxon>
        <taxon>Tremellales</taxon>
        <taxon>Cryptococcaceae</taxon>
        <taxon>Kwoniella</taxon>
    </lineage>
</organism>
<dbReference type="RefSeq" id="XP_066076919.1">
    <property type="nucleotide sequence ID" value="XM_066220822.1"/>
</dbReference>
<reference evidence="2 3" key="1">
    <citation type="submission" date="2024-01" db="EMBL/GenBank/DDBJ databases">
        <title>Comparative genomics of Cryptococcus and Kwoniella reveals pathogenesis evolution and contrasting modes of karyotype evolution via chromosome fusion or intercentromeric recombination.</title>
        <authorList>
            <person name="Coelho M.A."/>
            <person name="David-Palma M."/>
            <person name="Shea T."/>
            <person name="Bowers K."/>
            <person name="McGinley-Smith S."/>
            <person name="Mohammad A.W."/>
            <person name="Gnirke A."/>
            <person name="Yurkov A.M."/>
            <person name="Nowrousian M."/>
            <person name="Sun S."/>
            <person name="Cuomo C.A."/>
            <person name="Heitman J."/>
        </authorList>
    </citation>
    <scope>NUCLEOTIDE SEQUENCE [LARGE SCALE GENOMIC DNA]</scope>
    <source>
        <strain evidence="2 3">CBS 6074</strain>
    </source>
</reference>
<name>A0AAX4JY71_9TREE</name>
<dbReference type="SUPFAM" id="SSF56801">
    <property type="entry name" value="Acetyl-CoA synthetase-like"/>
    <property type="match status" value="1"/>
</dbReference>
<dbReference type="GeneID" id="91095759"/>
<accession>A0AAX4JY71</accession>
<evidence type="ECO:0000256" key="1">
    <source>
        <dbReference type="SAM" id="Phobius"/>
    </source>
</evidence>
<evidence type="ECO:0000313" key="2">
    <source>
        <dbReference type="EMBL" id="WWC90156.1"/>
    </source>
</evidence>
<dbReference type="Proteomes" id="UP001355207">
    <property type="component" value="Chromosome 6"/>
</dbReference>
<evidence type="ECO:0008006" key="4">
    <source>
        <dbReference type="Google" id="ProtNLM"/>
    </source>
</evidence>
<gene>
    <name evidence="2" type="ORF">L201_005089</name>
</gene>
<dbReference type="AlphaFoldDB" id="A0AAX4JY71"/>
<dbReference type="Gene3D" id="3.40.50.12780">
    <property type="entry name" value="N-terminal domain of ligase-like"/>
    <property type="match status" value="1"/>
</dbReference>
<dbReference type="EMBL" id="CP144103">
    <property type="protein sequence ID" value="WWC90156.1"/>
    <property type="molecule type" value="Genomic_DNA"/>
</dbReference>
<keyword evidence="1" id="KW-0812">Transmembrane</keyword>